<dbReference type="PANTHER" id="PTHR32063">
    <property type="match status" value="1"/>
</dbReference>
<proteinExistence type="predicted"/>
<feature type="non-terminal residue" evidence="1">
    <location>
        <position position="313"/>
    </location>
</feature>
<evidence type="ECO:0000313" key="1">
    <source>
        <dbReference type="EMBL" id="VAV88440.1"/>
    </source>
</evidence>
<dbReference type="Gene3D" id="3.30.2090.10">
    <property type="entry name" value="Multidrug efflux transporter AcrB TolC docking domain, DN and DC subdomains"/>
    <property type="match status" value="1"/>
</dbReference>
<dbReference type="Gene3D" id="3.30.70.1430">
    <property type="entry name" value="Multidrug efflux transporter AcrB pore domain"/>
    <property type="match status" value="1"/>
</dbReference>
<dbReference type="AlphaFoldDB" id="A0A3B0R5D5"/>
<dbReference type="PANTHER" id="PTHR32063:SF68">
    <property type="entry name" value="PROBALE CATION EFFLUX SYSTEM PROTEIN"/>
    <property type="match status" value="1"/>
</dbReference>
<dbReference type="Pfam" id="PF00873">
    <property type="entry name" value="ACR_tran"/>
    <property type="match status" value="1"/>
</dbReference>
<dbReference type="GO" id="GO:0042910">
    <property type="term" value="F:xenobiotic transmembrane transporter activity"/>
    <property type="evidence" value="ECO:0007669"/>
    <property type="project" value="TreeGrafter"/>
</dbReference>
<sequence>MLRNLVEKALAFRVAVLALALGLAGLGAYSFINLPIDAFPDISSTQVKIILKAPGMTPEEVESRVITPIEMEMLGIPDQAVLRSVAKYAIADITIDFEDGTDIYWARSQVGERLNGVMGDLPATVSGGMAPISTPLSDMYMFTLEGPQTLAEKRSTLDWIIRPALRTVPGVADVNALGGFVETFEVVPDNAALAAANLTITDLSAAIESSNRNDGAGRLTTGEESLIVRTVGAIRDIDDLSGVIVRSENGAIVRVGDVAAVQTGSLTRYGAVTKNGTGEAVQGLVIGLRGADASKVVDGVKQRLGEIQSSLPP</sequence>
<organism evidence="1">
    <name type="scientific">hydrothermal vent metagenome</name>
    <dbReference type="NCBI Taxonomy" id="652676"/>
    <lineage>
        <taxon>unclassified sequences</taxon>
        <taxon>metagenomes</taxon>
        <taxon>ecological metagenomes</taxon>
    </lineage>
</organism>
<name>A0A3B0R5D5_9ZZZZ</name>
<dbReference type="SUPFAM" id="SSF82714">
    <property type="entry name" value="Multidrug efflux transporter AcrB TolC docking domain, DN and DC subdomains"/>
    <property type="match status" value="1"/>
</dbReference>
<dbReference type="GO" id="GO:0005886">
    <property type="term" value="C:plasma membrane"/>
    <property type="evidence" value="ECO:0007669"/>
    <property type="project" value="TreeGrafter"/>
</dbReference>
<dbReference type="SUPFAM" id="SSF82693">
    <property type="entry name" value="Multidrug efflux transporter AcrB pore domain, PN1, PN2, PC1 and PC2 subdomains"/>
    <property type="match status" value="2"/>
</dbReference>
<dbReference type="EMBL" id="UOEF01000045">
    <property type="protein sequence ID" value="VAV88440.1"/>
    <property type="molecule type" value="Genomic_DNA"/>
</dbReference>
<dbReference type="Gene3D" id="1.20.1640.10">
    <property type="entry name" value="Multidrug efflux transporter AcrB transmembrane domain"/>
    <property type="match status" value="1"/>
</dbReference>
<dbReference type="InterPro" id="IPR027463">
    <property type="entry name" value="AcrB_DN_DC_subdom"/>
</dbReference>
<accession>A0A3B0R5D5</accession>
<gene>
    <name evidence="1" type="ORF">MNBD_ALPHA04-2161</name>
</gene>
<dbReference type="Gene3D" id="3.30.70.1320">
    <property type="entry name" value="Multidrug efflux transporter AcrB pore domain like"/>
    <property type="match status" value="1"/>
</dbReference>
<protein>
    <submittedName>
        <fullName evidence="1">Cobalt-zinc-cadmium resistance protein CzcA Cation efflux system protein CusA</fullName>
    </submittedName>
</protein>
<reference evidence="1" key="1">
    <citation type="submission" date="2018-06" db="EMBL/GenBank/DDBJ databases">
        <authorList>
            <person name="Zhirakovskaya E."/>
        </authorList>
    </citation>
    <scope>NUCLEOTIDE SEQUENCE</scope>
</reference>
<dbReference type="InterPro" id="IPR001036">
    <property type="entry name" value="Acrflvin-R"/>
</dbReference>